<proteinExistence type="predicted"/>
<dbReference type="InterPro" id="IPR021471">
    <property type="entry name" value="DUF3124"/>
</dbReference>
<dbReference type="RefSeq" id="WP_214176114.1">
    <property type="nucleotide sequence ID" value="NZ_JAHCVK010000007.1"/>
</dbReference>
<sequence length="166" mass="18366">MISRHLSGKILVAALFCLSLGFSWSRPSSAASEYRLAKGQTLYVPVYSNIFSAPRKIPFNLATMLSIRNTDMSNSITLQSADYYDTKGKLVRRYYQQPVTLAPLESTSIYLPEDDTVGGTGANFIVRWSASREVNVPIVECVMIGMKSGQGISFVSPAQEIRETVR</sequence>
<dbReference type="EMBL" id="JAHCVK010000007">
    <property type="protein sequence ID" value="MBT0654106.1"/>
    <property type="molecule type" value="Genomic_DNA"/>
</dbReference>
<keyword evidence="2" id="KW-1185">Reference proteome</keyword>
<reference evidence="1 2" key="1">
    <citation type="submission" date="2021-05" db="EMBL/GenBank/DDBJ databases">
        <title>The draft genome of Geobacter luticola JCM 17780.</title>
        <authorList>
            <person name="Xu Z."/>
            <person name="Masuda Y."/>
            <person name="Itoh H."/>
            <person name="Senoo K."/>
        </authorList>
    </citation>
    <scope>NUCLEOTIDE SEQUENCE [LARGE SCALE GENOMIC DNA]</scope>
    <source>
        <strain evidence="1 2">JCM 17780</strain>
    </source>
</reference>
<dbReference type="Pfam" id="PF11322">
    <property type="entry name" value="DUF3124"/>
    <property type="match status" value="1"/>
</dbReference>
<organism evidence="1 2">
    <name type="scientific">Geomobilimonas luticola</name>
    <dbReference type="NCBI Taxonomy" id="1114878"/>
    <lineage>
        <taxon>Bacteria</taxon>
        <taxon>Pseudomonadati</taxon>
        <taxon>Thermodesulfobacteriota</taxon>
        <taxon>Desulfuromonadia</taxon>
        <taxon>Geobacterales</taxon>
        <taxon>Geobacteraceae</taxon>
        <taxon>Geomobilimonas</taxon>
    </lineage>
</organism>
<protein>
    <submittedName>
        <fullName evidence="1">DUF3124 domain-containing protein</fullName>
    </submittedName>
</protein>
<name>A0ABS5SHM4_9BACT</name>
<evidence type="ECO:0000313" key="2">
    <source>
        <dbReference type="Proteomes" id="UP000756860"/>
    </source>
</evidence>
<dbReference type="Proteomes" id="UP000756860">
    <property type="component" value="Unassembled WGS sequence"/>
</dbReference>
<gene>
    <name evidence="1" type="ORF">KI810_13655</name>
</gene>
<comment type="caution">
    <text evidence="1">The sequence shown here is derived from an EMBL/GenBank/DDBJ whole genome shotgun (WGS) entry which is preliminary data.</text>
</comment>
<accession>A0ABS5SHM4</accession>
<evidence type="ECO:0000313" key="1">
    <source>
        <dbReference type="EMBL" id="MBT0654106.1"/>
    </source>
</evidence>